<protein>
    <recommendedName>
        <fullName evidence="1">PilZ domain-containing protein</fullName>
    </recommendedName>
</protein>
<organism evidence="2 3">
    <name type="scientific">Croceicoccus mobilis</name>
    <dbReference type="NCBI Taxonomy" id="1703339"/>
    <lineage>
        <taxon>Bacteria</taxon>
        <taxon>Pseudomonadati</taxon>
        <taxon>Pseudomonadota</taxon>
        <taxon>Alphaproteobacteria</taxon>
        <taxon>Sphingomonadales</taxon>
        <taxon>Erythrobacteraceae</taxon>
        <taxon>Croceicoccus</taxon>
    </lineage>
</organism>
<sequence length="211" mass="23950">MDTPNVQVSQFMLTPLTPLLSKAHYSNFLTHLQHNREWSPFISGLHMVSIGLRKRSPRKKVRLSGRMRADYDWIDLSIRDISKKGLMAESADPPDRGHYIEIRRFEQILIGRVVWRNGNRFGVMLSDEIDFDAVIEGKANGTANDRRNYSTRPENCQARIIQSPDDWRWVGQVFERTSLTLGGAAIIATTAYYAFDAISKPMAAIGSALKP</sequence>
<dbReference type="OrthoDB" id="7429082at2"/>
<dbReference type="GO" id="GO:0035438">
    <property type="term" value="F:cyclic-di-GMP binding"/>
    <property type="evidence" value="ECO:0007669"/>
    <property type="project" value="InterPro"/>
</dbReference>
<dbReference type="AlphaFoldDB" id="A0A917DYB5"/>
<evidence type="ECO:0000313" key="3">
    <source>
        <dbReference type="Proteomes" id="UP000612349"/>
    </source>
</evidence>
<dbReference type="EMBL" id="BMIP01000013">
    <property type="protein sequence ID" value="GGD83174.1"/>
    <property type="molecule type" value="Genomic_DNA"/>
</dbReference>
<comment type="caution">
    <text evidence="2">The sequence shown here is derived from an EMBL/GenBank/DDBJ whole genome shotgun (WGS) entry which is preliminary data.</text>
</comment>
<dbReference type="SUPFAM" id="SSF141371">
    <property type="entry name" value="PilZ domain-like"/>
    <property type="match status" value="1"/>
</dbReference>
<keyword evidence="3" id="KW-1185">Reference proteome</keyword>
<dbReference type="Proteomes" id="UP000612349">
    <property type="component" value="Unassembled WGS sequence"/>
</dbReference>
<dbReference type="Pfam" id="PF07238">
    <property type="entry name" value="PilZ"/>
    <property type="match status" value="1"/>
</dbReference>
<feature type="domain" description="PilZ" evidence="1">
    <location>
        <begin position="53"/>
        <end position="130"/>
    </location>
</feature>
<evidence type="ECO:0000313" key="2">
    <source>
        <dbReference type="EMBL" id="GGD83174.1"/>
    </source>
</evidence>
<accession>A0A917DYB5</accession>
<dbReference type="InterPro" id="IPR009875">
    <property type="entry name" value="PilZ_domain"/>
</dbReference>
<reference evidence="2" key="1">
    <citation type="journal article" date="2014" name="Int. J. Syst. Evol. Microbiol.">
        <title>Complete genome sequence of Corynebacterium casei LMG S-19264T (=DSM 44701T), isolated from a smear-ripened cheese.</title>
        <authorList>
            <consortium name="US DOE Joint Genome Institute (JGI-PGF)"/>
            <person name="Walter F."/>
            <person name="Albersmeier A."/>
            <person name="Kalinowski J."/>
            <person name="Ruckert C."/>
        </authorList>
    </citation>
    <scope>NUCLEOTIDE SEQUENCE</scope>
    <source>
        <strain evidence="2">CGMCC 1.15360</strain>
    </source>
</reference>
<proteinExistence type="predicted"/>
<gene>
    <name evidence="2" type="ORF">GCM10010990_36550</name>
</gene>
<name>A0A917DYB5_9SPHN</name>
<dbReference type="RefSeq" id="WP_156522203.1">
    <property type="nucleotide sequence ID" value="NZ_BMIP01000013.1"/>
</dbReference>
<evidence type="ECO:0000259" key="1">
    <source>
        <dbReference type="Pfam" id="PF07238"/>
    </source>
</evidence>
<reference evidence="2" key="2">
    <citation type="submission" date="2020-09" db="EMBL/GenBank/DDBJ databases">
        <authorList>
            <person name="Sun Q."/>
            <person name="Zhou Y."/>
        </authorList>
    </citation>
    <scope>NUCLEOTIDE SEQUENCE</scope>
    <source>
        <strain evidence="2">CGMCC 1.15360</strain>
    </source>
</reference>